<dbReference type="InterPro" id="IPR016092">
    <property type="entry name" value="ATAP"/>
</dbReference>
<dbReference type="EMBL" id="RHHR01000013">
    <property type="protein sequence ID" value="RNB74781.1"/>
    <property type="molecule type" value="Genomic_DNA"/>
</dbReference>
<dbReference type="GO" id="GO:0051537">
    <property type="term" value="F:2 iron, 2 sulfur cluster binding"/>
    <property type="evidence" value="ECO:0007669"/>
    <property type="project" value="UniProtKB-ARBA"/>
</dbReference>
<dbReference type="GO" id="GO:0016226">
    <property type="term" value="P:iron-sulfur cluster assembly"/>
    <property type="evidence" value="ECO:0007669"/>
    <property type="project" value="InterPro"/>
</dbReference>
<dbReference type="SUPFAM" id="SSF89360">
    <property type="entry name" value="HesB-like domain"/>
    <property type="match status" value="1"/>
</dbReference>
<gene>
    <name evidence="2" type="ORF">EDM52_08605</name>
</gene>
<dbReference type="Proteomes" id="UP000282028">
    <property type="component" value="Unassembled WGS sequence"/>
</dbReference>
<dbReference type="InterPro" id="IPR035903">
    <property type="entry name" value="HesB-like_dom_sf"/>
</dbReference>
<evidence type="ECO:0000313" key="2">
    <source>
        <dbReference type="EMBL" id="RNB74781.1"/>
    </source>
</evidence>
<dbReference type="OrthoDB" id="9801228at2"/>
<dbReference type="PANTHER" id="PTHR47265:SF1">
    <property type="entry name" value="IRON-SULFUR ASSEMBLY PROTEIN ISCA, CHLOROPLASTIC"/>
    <property type="match status" value="1"/>
</dbReference>
<dbReference type="GO" id="GO:0030674">
    <property type="term" value="F:protein-macromolecule adaptor activity"/>
    <property type="evidence" value="ECO:0007669"/>
    <property type="project" value="TreeGrafter"/>
</dbReference>
<keyword evidence="3" id="KW-1185">Reference proteome</keyword>
<dbReference type="AlphaFoldDB" id="A0A3M8CGX9"/>
<dbReference type="NCBIfam" id="TIGR00049">
    <property type="entry name" value="iron-sulfur cluster assembly accessory protein"/>
    <property type="match status" value="1"/>
</dbReference>
<accession>A0A3M8CGX9</accession>
<proteinExistence type="predicted"/>
<evidence type="ECO:0000313" key="3">
    <source>
        <dbReference type="Proteomes" id="UP000282028"/>
    </source>
</evidence>
<comment type="caution">
    <text evidence="2">The sequence shown here is derived from an EMBL/GenBank/DDBJ whole genome shotgun (WGS) entry which is preliminary data.</text>
</comment>
<organism evidence="2 3">
    <name type="scientific">Brevibacillus invocatus</name>
    <dbReference type="NCBI Taxonomy" id="173959"/>
    <lineage>
        <taxon>Bacteria</taxon>
        <taxon>Bacillati</taxon>
        <taxon>Bacillota</taxon>
        <taxon>Bacilli</taxon>
        <taxon>Bacillales</taxon>
        <taxon>Paenibacillaceae</taxon>
        <taxon>Brevibacillus</taxon>
    </lineage>
</organism>
<dbReference type="InterPro" id="IPR017870">
    <property type="entry name" value="FeS_cluster_insertion_CS"/>
</dbReference>
<name>A0A3M8CGX9_9BACL</name>
<dbReference type="InterPro" id="IPR000361">
    <property type="entry name" value="ATAP_core_dom"/>
</dbReference>
<dbReference type="InterPro" id="IPR031108">
    <property type="entry name" value="IscA_plant_cyanobact"/>
</dbReference>
<dbReference type="PROSITE" id="PS01152">
    <property type="entry name" value="HESB"/>
    <property type="match status" value="1"/>
</dbReference>
<evidence type="ECO:0000259" key="1">
    <source>
        <dbReference type="Pfam" id="PF01521"/>
    </source>
</evidence>
<dbReference type="PANTHER" id="PTHR47265">
    <property type="entry name" value="IRON-SULFUR ASSEMBLY PROTEIN ISCA, CHLOROPLASTIC"/>
    <property type="match status" value="1"/>
</dbReference>
<feature type="domain" description="Core" evidence="1">
    <location>
        <begin position="2"/>
        <end position="65"/>
    </location>
</feature>
<reference evidence="2 3" key="1">
    <citation type="submission" date="2018-10" db="EMBL/GenBank/DDBJ databases">
        <title>Phylogenomics of Brevibacillus.</title>
        <authorList>
            <person name="Dunlap C."/>
        </authorList>
    </citation>
    <scope>NUCLEOTIDE SEQUENCE [LARGE SCALE GENOMIC DNA]</scope>
    <source>
        <strain evidence="2 3">JCM 12215</strain>
    </source>
</reference>
<protein>
    <submittedName>
        <fullName evidence="2">Iron-sulfur cluster assembly accessory protein</fullName>
    </submittedName>
</protein>
<sequence length="81" mass="8670">MNYGLGFDDSGQEGDSIMEIAGVKLVVNAESYPYVDGVEIDYKETGMMGGFTIQNPNATATCGCGSSFRTALTRGKREKCD</sequence>
<dbReference type="Gene3D" id="2.60.300.12">
    <property type="entry name" value="HesB-like domain"/>
    <property type="match status" value="1"/>
</dbReference>
<dbReference type="Pfam" id="PF01521">
    <property type="entry name" value="Fe-S_biosyn"/>
    <property type="match status" value="1"/>
</dbReference>